<dbReference type="InterPro" id="IPR006094">
    <property type="entry name" value="Oxid_FAD_bind_N"/>
</dbReference>
<keyword evidence="5" id="KW-0274">FAD</keyword>
<dbReference type="OrthoDB" id="7786253at2759"/>
<keyword evidence="6" id="KW-0809">Transit peptide</keyword>
<evidence type="ECO:0000256" key="3">
    <source>
        <dbReference type="ARBA" id="ARBA00008000"/>
    </source>
</evidence>
<dbReference type="GO" id="GO:0004458">
    <property type="term" value="F:D-lactate dehydrogenase (cytochrome) activity"/>
    <property type="evidence" value="ECO:0007669"/>
    <property type="project" value="UniProtKB-EC"/>
</dbReference>
<dbReference type="InterPro" id="IPR016166">
    <property type="entry name" value="FAD-bd_PCMH"/>
</dbReference>
<dbReference type="Gene3D" id="3.30.465.10">
    <property type="match status" value="1"/>
</dbReference>
<dbReference type="InterPro" id="IPR036318">
    <property type="entry name" value="FAD-bd_PCMH-like_sf"/>
</dbReference>
<comment type="subcellular location">
    <subcellularLocation>
        <location evidence="2">Mitochondrion</location>
    </subcellularLocation>
</comment>
<dbReference type="Pfam" id="PF02913">
    <property type="entry name" value="FAD-oxidase_C"/>
    <property type="match status" value="1"/>
</dbReference>
<reference evidence="13" key="1">
    <citation type="submission" date="2016-09" db="EMBL/GenBank/DDBJ databases">
        <authorList>
            <person name="Jeantristanb JTB J.-T."/>
            <person name="Ricardo R."/>
        </authorList>
    </citation>
    <scope>NUCLEOTIDE SEQUENCE [LARGE SCALE GENOMIC DNA]</scope>
</reference>
<dbReference type="EMBL" id="FMSP01000005">
    <property type="protein sequence ID" value="SCV69794.1"/>
    <property type="molecule type" value="Genomic_DNA"/>
</dbReference>
<dbReference type="GO" id="GO:0005739">
    <property type="term" value="C:mitochondrion"/>
    <property type="evidence" value="ECO:0007669"/>
    <property type="project" value="UniProtKB-SubCell"/>
</dbReference>
<dbReference type="GO" id="GO:1903457">
    <property type="term" value="P:lactate catabolic process"/>
    <property type="evidence" value="ECO:0007669"/>
    <property type="project" value="TreeGrafter"/>
</dbReference>
<evidence type="ECO:0000313" key="13">
    <source>
        <dbReference type="Proteomes" id="UP000198372"/>
    </source>
</evidence>
<dbReference type="InterPro" id="IPR016169">
    <property type="entry name" value="FAD-bd_PCMH_sub2"/>
</dbReference>
<dbReference type="GO" id="GO:0008720">
    <property type="term" value="F:D-lactate dehydrogenase (NAD+) activity"/>
    <property type="evidence" value="ECO:0007669"/>
    <property type="project" value="TreeGrafter"/>
</dbReference>
<evidence type="ECO:0000256" key="7">
    <source>
        <dbReference type="ARBA" id="ARBA00023002"/>
    </source>
</evidence>
<dbReference type="STRING" id="269621.A0A238FD37"/>
<comment type="cofactor">
    <cofactor evidence="1">
        <name>FAD</name>
        <dbReference type="ChEBI" id="CHEBI:57692"/>
    </cofactor>
</comment>
<evidence type="ECO:0000256" key="1">
    <source>
        <dbReference type="ARBA" id="ARBA00001974"/>
    </source>
</evidence>
<protein>
    <recommendedName>
        <fullName evidence="9">D-lactate dehydrogenase (cytochrome)</fullName>
        <ecNumber evidence="9">1.1.2.4</ecNumber>
    </recommendedName>
</protein>
<evidence type="ECO:0000256" key="2">
    <source>
        <dbReference type="ARBA" id="ARBA00004173"/>
    </source>
</evidence>
<dbReference type="FunFam" id="1.10.45.10:FF:000001">
    <property type="entry name" value="D-lactate dehydrogenase mitochondrial"/>
    <property type="match status" value="1"/>
</dbReference>
<name>A0A238FD37_9BASI</name>
<keyword evidence="13" id="KW-1185">Reference proteome</keyword>
<evidence type="ECO:0000256" key="9">
    <source>
        <dbReference type="ARBA" id="ARBA00038897"/>
    </source>
</evidence>
<dbReference type="Pfam" id="PF01565">
    <property type="entry name" value="FAD_binding_4"/>
    <property type="match status" value="1"/>
</dbReference>
<evidence type="ECO:0000313" key="12">
    <source>
        <dbReference type="EMBL" id="SCV69794.1"/>
    </source>
</evidence>
<dbReference type="Proteomes" id="UP000198372">
    <property type="component" value="Unassembled WGS sequence"/>
</dbReference>
<keyword evidence="8" id="KW-0496">Mitochondrion</keyword>
<dbReference type="PROSITE" id="PS51387">
    <property type="entry name" value="FAD_PCMH"/>
    <property type="match status" value="1"/>
</dbReference>
<dbReference type="GO" id="GO:0071949">
    <property type="term" value="F:FAD binding"/>
    <property type="evidence" value="ECO:0007669"/>
    <property type="project" value="InterPro"/>
</dbReference>
<dbReference type="Gene3D" id="1.10.45.10">
    <property type="entry name" value="Vanillyl-alcohol Oxidase, Chain A, domain 4"/>
    <property type="match status" value="1"/>
</dbReference>
<evidence type="ECO:0000259" key="11">
    <source>
        <dbReference type="PROSITE" id="PS51387"/>
    </source>
</evidence>
<comment type="similarity">
    <text evidence="3">Belongs to the FAD-binding oxidoreductase/transferase type 4 family.</text>
</comment>
<dbReference type="SUPFAM" id="SSF56176">
    <property type="entry name" value="FAD-binding/transporter-associated domain-like"/>
    <property type="match status" value="1"/>
</dbReference>
<evidence type="ECO:0000256" key="6">
    <source>
        <dbReference type="ARBA" id="ARBA00022946"/>
    </source>
</evidence>
<dbReference type="PANTHER" id="PTHR11748:SF111">
    <property type="entry name" value="D-LACTATE DEHYDROGENASE, MITOCHONDRIAL-RELATED"/>
    <property type="match status" value="1"/>
</dbReference>
<keyword evidence="4" id="KW-0285">Flavoprotein</keyword>
<evidence type="ECO:0000256" key="10">
    <source>
        <dbReference type="ARBA" id="ARBA00051436"/>
    </source>
</evidence>
<dbReference type="InterPro" id="IPR016171">
    <property type="entry name" value="Vanillyl_alc_oxidase_C-sub2"/>
</dbReference>
<organism evidence="12 13">
    <name type="scientific">Microbotryum intermedium</name>
    <dbReference type="NCBI Taxonomy" id="269621"/>
    <lineage>
        <taxon>Eukaryota</taxon>
        <taxon>Fungi</taxon>
        <taxon>Dikarya</taxon>
        <taxon>Basidiomycota</taxon>
        <taxon>Pucciniomycotina</taxon>
        <taxon>Microbotryomycetes</taxon>
        <taxon>Microbotryales</taxon>
        <taxon>Microbotryaceae</taxon>
        <taxon>Microbotryum</taxon>
    </lineage>
</organism>
<evidence type="ECO:0000256" key="5">
    <source>
        <dbReference type="ARBA" id="ARBA00022827"/>
    </source>
</evidence>
<feature type="domain" description="FAD-binding PCMH-type" evidence="11">
    <location>
        <begin position="42"/>
        <end position="264"/>
    </location>
</feature>
<evidence type="ECO:0000256" key="4">
    <source>
        <dbReference type="ARBA" id="ARBA00022630"/>
    </source>
</evidence>
<comment type="catalytic activity">
    <reaction evidence="10">
        <text>(R)-lactate + 2 Fe(III)-[cytochrome c] = 2 Fe(II)-[cytochrome c] + pyruvate + 2 H(+)</text>
        <dbReference type="Rhea" id="RHEA:13521"/>
        <dbReference type="Rhea" id="RHEA-COMP:10350"/>
        <dbReference type="Rhea" id="RHEA-COMP:14399"/>
        <dbReference type="ChEBI" id="CHEBI:15361"/>
        <dbReference type="ChEBI" id="CHEBI:15378"/>
        <dbReference type="ChEBI" id="CHEBI:16004"/>
        <dbReference type="ChEBI" id="CHEBI:29033"/>
        <dbReference type="ChEBI" id="CHEBI:29034"/>
        <dbReference type="EC" id="1.1.2.4"/>
    </reaction>
</comment>
<sequence length="366" mass="40539">MSPGTPDISGALTALHSTFPASQLSEDAKILTQFGSSFGSFAPPTPPLIVVHAESTQDVVSCVKIARRFLIVLIPVGGRTSLEGHKLNNQIHRQSPDRRSISPSLVWTRFQRFPRISAPSLVRPGAGWQSLNQHLAEQGIKQFFPIDPAPRSEFGGMVAVAGSGTNAVGFGTMRGEWIGGMEVVWMSGEVIKTKGSSRARELILQASEPRRFHPPPRTKEKTDLTTRREFQAQYWSQQLLLSPTPGSPPCRTFITDICVPISQLPLFISRSEALVNPLSPKRDPRTLRLALDLEGTVAGEHGIGMTKRKYVRKELGQKTLGLMRKVRTLLDPMGLLNPGKVIYETVEEETRESRLWIMFRLLVCKS</sequence>
<keyword evidence="7" id="KW-0560">Oxidoreductase</keyword>
<proteinExistence type="inferred from homology"/>
<dbReference type="SUPFAM" id="SSF55103">
    <property type="entry name" value="FAD-linked oxidases, C-terminal domain"/>
    <property type="match status" value="1"/>
</dbReference>
<accession>A0A238FD37</accession>
<dbReference type="PANTHER" id="PTHR11748">
    <property type="entry name" value="D-LACTATE DEHYDROGENASE"/>
    <property type="match status" value="1"/>
</dbReference>
<dbReference type="InterPro" id="IPR016164">
    <property type="entry name" value="FAD-linked_Oxase-like_C"/>
</dbReference>
<evidence type="ECO:0000256" key="8">
    <source>
        <dbReference type="ARBA" id="ARBA00023128"/>
    </source>
</evidence>
<dbReference type="AlphaFoldDB" id="A0A238FD37"/>
<gene>
    <name evidence="12" type="ORF">BQ2448_1188</name>
</gene>
<dbReference type="InterPro" id="IPR004113">
    <property type="entry name" value="FAD-bd_oxidored_4_C"/>
</dbReference>
<dbReference type="EC" id="1.1.2.4" evidence="9"/>